<keyword evidence="1" id="KW-0472">Membrane</keyword>
<dbReference type="RefSeq" id="WP_025386498.1">
    <property type="nucleotide sequence ID" value="NZ_LCUA01000037.1"/>
</dbReference>
<sequence length="122" mass="13302">MSIERSLAIIFGLVFILVGIAGFVPNLLTDGNLLMGLFMVDPIHNSVHLLSGIIALIAASTTVFSRLYFQIFGTVYGIVALIGFITGGNLIVMHMNIADNFLHLIIAVVALFIGFFMRRKMS</sequence>
<feature type="transmembrane region" description="Helical" evidence="1">
    <location>
        <begin position="75"/>
        <end position="95"/>
    </location>
</feature>
<feature type="transmembrane region" description="Helical" evidence="1">
    <location>
        <begin position="101"/>
        <end position="117"/>
    </location>
</feature>
<accession>A0A0W0WY76</accession>
<comment type="caution">
    <text evidence="2">The sequence shown here is derived from an EMBL/GenBank/DDBJ whole genome shotgun (WGS) entry which is preliminary data.</text>
</comment>
<evidence type="ECO:0008006" key="4">
    <source>
        <dbReference type="Google" id="ProtNLM"/>
    </source>
</evidence>
<evidence type="ECO:0000313" key="2">
    <source>
        <dbReference type="EMBL" id="KTD37279.1"/>
    </source>
</evidence>
<gene>
    <name evidence="2" type="ORF">Loak_2415</name>
</gene>
<feature type="transmembrane region" description="Helical" evidence="1">
    <location>
        <begin position="7"/>
        <end position="28"/>
    </location>
</feature>
<keyword evidence="1" id="KW-1133">Transmembrane helix</keyword>
<organism evidence="2 3">
    <name type="scientific">Legionella oakridgensis</name>
    <dbReference type="NCBI Taxonomy" id="29423"/>
    <lineage>
        <taxon>Bacteria</taxon>
        <taxon>Pseudomonadati</taxon>
        <taxon>Pseudomonadota</taxon>
        <taxon>Gammaproteobacteria</taxon>
        <taxon>Legionellales</taxon>
        <taxon>Legionellaceae</taxon>
        <taxon>Legionella</taxon>
    </lineage>
</organism>
<proteinExistence type="predicted"/>
<feature type="transmembrane region" description="Helical" evidence="1">
    <location>
        <begin position="48"/>
        <end position="68"/>
    </location>
</feature>
<evidence type="ECO:0000313" key="3">
    <source>
        <dbReference type="Proteomes" id="UP000054858"/>
    </source>
</evidence>
<name>A0A0W0WY76_9GAMM</name>
<evidence type="ECO:0000256" key="1">
    <source>
        <dbReference type="SAM" id="Phobius"/>
    </source>
</evidence>
<protein>
    <recommendedName>
        <fullName evidence="4">DUF4383 domain-containing protein</fullName>
    </recommendedName>
</protein>
<keyword evidence="1" id="KW-0812">Transmembrane</keyword>
<dbReference type="PATRIC" id="fig|29423.5.peg.2539"/>
<dbReference type="EMBL" id="LNYP01000031">
    <property type="protein sequence ID" value="KTD37279.1"/>
    <property type="molecule type" value="Genomic_DNA"/>
</dbReference>
<reference evidence="2 3" key="1">
    <citation type="submission" date="2015-11" db="EMBL/GenBank/DDBJ databases">
        <title>Genomic analysis of 38 Legionella species identifies large and diverse effector repertoires.</title>
        <authorList>
            <person name="Burstein D."/>
            <person name="Amaro F."/>
            <person name="Zusman T."/>
            <person name="Lifshitz Z."/>
            <person name="Cohen O."/>
            <person name="Gilbert J.A."/>
            <person name="Pupko T."/>
            <person name="Shuman H.A."/>
            <person name="Segal G."/>
        </authorList>
    </citation>
    <scope>NUCLEOTIDE SEQUENCE [LARGE SCALE GENOMIC DNA]</scope>
    <source>
        <strain evidence="2 3">Oak Ridge-10</strain>
    </source>
</reference>
<dbReference type="AlphaFoldDB" id="A0A0W0WY76"/>
<dbReference type="Proteomes" id="UP000054858">
    <property type="component" value="Unassembled WGS sequence"/>
</dbReference>
<dbReference type="Pfam" id="PF14325">
    <property type="entry name" value="DUF4383"/>
    <property type="match status" value="1"/>
</dbReference>